<feature type="transmembrane region" description="Helical" evidence="1">
    <location>
        <begin position="92"/>
        <end position="112"/>
    </location>
</feature>
<dbReference type="InterPro" id="IPR018692">
    <property type="entry name" value="DUF2189"/>
</dbReference>
<dbReference type="EMBL" id="FRBR01000001">
    <property type="protein sequence ID" value="SHL16366.1"/>
    <property type="molecule type" value="Genomic_DNA"/>
</dbReference>
<dbReference type="OrthoDB" id="9809543at2"/>
<dbReference type="AlphaFoldDB" id="A0A1M6YDI4"/>
<dbReference type="RefSeq" id="WP_073032983.1">
    <property type="nucleotide sequence ID" value="NZ_BMLR01000001.1"/>
</dbReference>
<keyword evidence="1" id="KW-0472">Membrane</keyword>
<keyword evidence="1" id="KW-1133">Transmembrane helix</keyword>
<reference evidence="2 3" key="1">
    <citation type="submission" date="2016-11" db="EMBL/GenBank/DDBJ databases">
        <authorList>
            <person name="Jaros S."/>
            <person name="Januszkiewicz K."/>
            <person name="Wedrychowicz H."/>
        </authorList>
    </citation>
    <scope>NUCLEOTIDE SEQUENCE [LARGE SCALE GENOMIC DNA]</scope>
    <source>
        <strain evidence="2 3">DSM 29589</strain>
    </source>
</reference>
<evidence type="ECO:0000313" key="3">
    <source>
        <dbReference type="Proteomes" id="UP000183974"/>
    </source>
</evidence>
<organism evidence="2 3">
    <name type="scientific">Roseovarius pacificus</name>
    <dbReference type="NCBI Taxonomy" id="337701"/>
    <lineage>
        <taxon>Bacteria</taxon>
        <taxon>Pseudomonadati</taxon>
        <taxon>Pseudomonadota</taxon>
        <taxon>Alphaproteobacteria</taxon>
        <taxon>Rhodobacterales</taxon>
        <taxon>Roseobacteraceae</taxon>
        <taxon>Roseovarius</taxon>
    </lineage>
</organism>
<dbReference type="Proteomes" id="UP000183974">
    <property type="component" value="Unassembled WGS sequence"/>
</dbReference>
<feature type="transmembrane region" description="Helical" evidence="1">
    <location>
        <begin position="66"/>
        <end position="86"/>
    </location>
</feature>
<feature type="transmembrane region" description="Helical" evidence="1">
    <location>
        <begin position="141"/>
        <end position="163"/>
    </location>
</feature>
<evidence type="ECO:0000313" key="2">
    <source>
        <dbReference type="EMBL" id="SHL16366.1"/>
    </source>
</evidence>
<sequence length="285" mass="30472">MVRTIGNPLSWAAQGLSNAGHAVGDATSALGSEVIEPPEVRQITRDDLRAALRKGYADFARFRSDVMFLVLIYPVIGICLAVLAFHQALLPMLFPLGAGFLLLGPIAAIGLYEMSRQGEQREDVGWTAALSVLRARNIGPVFVMGVYLLGLFLLWMLAAVLIYNWTLGPGAPASATDFAIEVLTTGPGWLMVGLGMGVGFVFAALVLVASLTTLPMLIDQRVGLPVAVMTSVAVMRRNPATVATWGLIVATLMLLGTLPFFLGLIVVLPVLGHATWYLYRAAVPR</sequence>
<dbReference type="Pfam" id="PF09955">
    <property type="entry name" value="DUF2189"/>
    <property type="match status" value="1"/>
</dbReference>
<keyword evidence="3" id="KW-1185">Reference proteome</keyword>
<protein>
    <submittedName>
        <fullName evidence="2">Uncharacterized membrane protein</fullName>
    </submittedName>
</protein>
<evidence type="ECO:0000256" key="1">
    <source>
        <dbReference type="SAM" id="Phobius"/>
    </source>
</evidence>
<name>A0A1M6YDI4_9RHOB</name>
<dbReference type="STRING" id="337701.SAMN05444398_101815"/>
<feature type="transmembrane region" description="Helical" evidence="1">
    <location>
        <begin position="189"/>
        <end position="218"/>
    </location>
</feature>
<accession>A0A1M6YDI4</accession>
<keyword evidence="1" id="KW-0812">Transmembrane</keyword>
<gene>
    <name evidence="2" type="ORF">SAMN05444398_101815</name>
</gene>
<proteinExistence type="predicted"/>